<feature type="domain" description="Ribonuclease A-domain" evidence="2">
    <location>
        <begin position="27"/>
        <end position="136"/>
    </location>
</feature>
<dbReference type="PANTHER" id="PTHR11437:SF24">
    <property type="entry name" value="RIBONUCLEASE PANCREATIC"/>
    <property type="match status" value="1"/>
</dbReference>
<reference evidence="4" key="1">
    <citation type="submission" date="2018-12" db="EMBL/GenBank/DDBJ databases">
        <authorList>
            <person name="Yazar S."/>
        </authorList>
    </citation>
    <scope>NUCLEOTIDE SEQUENCE [LARGE SCALE GENOMIC DNA]</scope>
</reference>
<dbReference type="GO" id="GO:0003676">
    <property type="term" value="F:nucleic acid binding"/>
    <property type="evidence" value="ECO:0007669"/>
    <property type="project" value="InterPro"/>
</dbReference>
<dbReference type="CDD" id="cd06265">
    <property type="entry name" value="RNase_A_canonical"/>
    <property type="match status" value="1"/>
</dbReference>
<evidence type="ECO:0000313" key="4">
    <source>
        <dbReference type="Proteomes" id="UP000314987"/>
    </source>
</evidence>
<organism evidence="3 4">
    <name type="scientific">Vombatus ursinus</name>
    <name type="common">Common wombat</name>
    <dbReference type="NCBI Taxonomy" id="29139"/>
    <lineage>
        <taxon>Eukaryota</taxon>
        <taxon>Metazoa</taxon>
        <taxon>Chordata</taxon>
        <taxon>Craniata</taxon>
        <taxon>Vertebrata</taxon>
        <taxon>Euteleostomi</taxon>
        <taxon>Mammalia</taxon>
        <taxon>Metatheria</taxon>
        <taxon>Diprotodontia</taxon>
        <taxon>Vombatidae</taxon>
        <taxon>Vombatus</taxon>
    </lineage>
</organism>
<dbReference type="InterPro" id="IPR001427">
    <property type="entry name" value="RNaseA"/>
</dbReference>
<keyword evidence="4" id="KW-1185">Reference proteome</keyword>
<evidence type="ECO:0000256" key="1">
    <source>
        <dbReference type="ARBA" id="ARBA00005600"/>
    </source>
</evidence>
<evidence type="ECO:0000259" key="2">
    <source>
        <dbReference type="SMART" id="SM00092"/>
    </source>
</evidence>
<dbReference type="GO" id="GO:0050830">
    <property type="term" value="P:defense response to Gram-positive bacterium"/>
    <property type="evidence" value="ECO:0007669"/>
    <property type="project" value="TreeGrafter"/>
</dbReference>
<reference evidence="3" key="3">
    <citation type="submission" date="2025-09" db="UniProtKB">
        <authorList>
            <consortium name="Ensembl"/>
        </authorList>
    </citation>
    <scope>IDENTIFICATION</scope>
</reference>
<dbReference type="Ensembl" id="ENSVURT00010029662.1">
    <property type="protein sequence ID" value="ENSVURP00010026045.1"/>
    <property type="gene ID" value="ENSVURG00010019962.1"/>
</dbReference>
<dbReference type="OMA" id="WPPLPVH"/>
<evidence type="ECO:0000313" key="3">
    <source>
        <dbReference type="Ensembl" id="ENSVURP00010026045.1"/>
    </source>
</evidence>
<dbReference type="AlphaFoldDB" id="A0A4X2LX23"/>
<reference evidence="3" key="2">
    <citation type="submission" date="2025-08" db="UniProtKB">
        <authorList>
            <consortium name="Ensembl"/>
        </authorList>
    </citation>
    <scope>IDENTIFICATION</scope>
</reference>
<dbReference type="PANTHER" id="PTHR11437">
    <property type="entry name" value="RIBONUCLEASE"/>
    <property type="match status" value="1"/>
</dbReference>
<dbReference type="InterPro" id="IPR036816">
    <property type="entry name" value="RNaseA-like_dom_sf"/>
</dbReference>
<name>A0A4X2LX23_VOMUR</name>
<protein>
    <recommendedName>
        <fullName evidence="2">Ribonuclease A-domain domain-containing protein</fullName>
    </recommendedName>
</protein>
<dbReference type="InterPro" id="IPR023412">
    <property type="entry name" value="RNaseA_domain"/>
</dbReference>
<dbReference type="SUPFAM" id="SSF54076">
    <property type="entry name" value="RNase A-like"/>
    <property type="match status" value="1"/>
</dbReference>
<proteinExistence type="inferred from homology"/>
<sequence length="137" mass="15604">MDPLYDASVGAELSLLLLNHQAMLVPSEIPAVSFKWQHVDSDHPALSDNESCKQFNTFILENIWKIWALCRTMKAPCKYQYPNCYRSSIPLQITECQLKGNSQHPQCKYKATNVKKHIIVACYGWPPLPVHLDSSES</sequence>
<dbReference type="GO" id="GO:0004540">
    <property type="term" value="F:RNA nuclease activity"/>
    <property type="evidence" value="ECO:0007669"/>
    <property type="project" value="TreeGrafter"/>
</dbReference>
<accession>A0A4X2LX23</accession>
<comment type="similarity">
    <text evidence="1">Belongs to the pancreatic ribonuclease family.</text>
</comment>
<dbReference type="Proteomes" id="UP000314987">
    <property type="component" value="Unassembled WGS sequence"/>
</dbReference>
<dbReference type="PRINTS" id="PR00794">
    <property type="entry name" value="RIBONUCLEASE"/>
</dbReference>
<dbReference type="GeneTree" id="ENSGT00940000160869"/>
<dbReference type="Gene3D" id="3.10.130.10">
    <property type="entry name" value="Ribonuclease A-like domain"/>
    <property type="match status" value="1"/>
</dbReference>
<dbReference type="Pfam" id="PF00074">
    <property type="entry name" value="RnaseA"/>
    <property type="match status" value="1"/>
</dbReference>
<dbReference type="SMART" id="SM00092">
    <property type="entry name" value="RNAse_Pc"/>
    <property type="match status" value="1"/>
</dbReference>